<evidence type="ECO:0000313" key="5">
    <source>
        <dbReference type="EMBL" id="SBW10297.1"/>
    </source>
</evidence>
<proteinExistence type="predicted"/>
<gene>
    <name evidence="5" type="ORF">KL86DYS2_20029</name>
</gene>
<name>A0A212KF76_9BACT</name>
<dbReference type="AlphaFoldDB" id="A0A212KF76"/>
<dbReference type="EMBL" id="FLUL01000002">
    <property type="protein sequence ID" value="SBW10297.1"/>
    <property type="molecule type" value="Genomic_DNA"/>
</dbReference>
<sequence>MSYPEKLNTFNQNRENFTPYGLTCELWTPSLMPKPDRHNEIELNYFPSGNITYLFQDRKVIVPSKRLVLFWGLTPHQIIGYEGDKPYYVCTIPLTQFLLWKFPPSFIDEIFKGKVFIETRSHFSIHDEFMIKNWLSDIKESNGVELISLEMHARLLRMSNNVSSHEKKSSSFIPGLSLIERIVVYISQNYSQPLNVSEIGKAVGLHPDYANSIFKKAFGCTLYEYVIQERIAHAQRKLVLSDLSITEIAFDCGFNSISRFNAAFLKLTAYRPVEYRKRYSKLNI</sequence>
<dbReference type="GO" id="GO:0003700">
    <property type="term" value="F:DNA-binding transcription factor activity"/>
    <property type="evidence" value="ECO:0007669"/>
    <property type="project" value="InterPro"/>
</dbReference>
<dbReference type="Gene3D" id="1.10.10.60">
    <property type="entry name" value="Homeodomain-like"/>
    <property type="match status" value="2"/>
</dbReference>
<dbReference type="RefSeq" id="WP_296952540.1">
    <property type="nucleotide sequence ID" value="NZ_LT599021.1"/>
</dbReference>
<feature type="domain" description="HTH araC/xylS-type" evidence="4">
    <location>
        <begin position="180"/>
        <end position="278"/>
    </location>
</feature>
<dbReference type="SUPFAM" id="SSF46689">
    <property type="entry name" value="Homeodomain-like"/>
    <property type="match status" value="2"/>
</dbReference>
<organism evidence="5">
    <name type="scientific">uncultured Dysgonomonas sp</name>
    <dbReference type="NCBI Taxonomy" id="206096"/>
    <lineage>
        <taxon>Bacteria</taxon>
        <taxon>Pseudomonadati</taxon>
        <taxon>Bacteroidota</taxon>
        <taxon>Bacteroidia</taxon>
        <taxon>Bacteroidales</taxon>
        <taxon>Dysgonomonadaceae</taxon>
        <taxon>Dysgonomonas</taxon>
        <taxon>environmental samples</taxon>
    </lineage>
</organism>
<dbReference type="Pfam" id="PF12833">
    <property type="entry name" value="HTH_18"/>
    <property type="match status" value="1"/>
</dbReference>
<evidence type="ECO:0000259" key="4">
    <source>
        <dbReference type="PROSITE" id="PS01124"/>
    </source>
</evidence>
<evidence type="ECO:0000256" key="2">
    <source>
        <dbReference type="ARBA" id="ARBA00023125"/>
    </source>
</evidence>
<dbReference type="GO" id="GO:0043565">
    <property type="term" value="F:sequence-specific DNA binding"/>
    <property type="evidence" value="ECO:0007669"/>
    <property type="project" value="InterPro"/>
</dbReference>
<dbReference type="PANTHER" id="PTHR43280:SF27">
    <property type="entry name" value="TRANSCRIPTIONAL REGULATOR MTLR"/>
    <property type="match status" value="1"/>
</dbReference>
<evidence type="ECO:0000256" key="3">
    <source>
        <dbReference type="ARBA" id="ARBA00023163"/>
    </source>
</evidence>
<dbReference type="InterPro" id="IPR018060">
    <property type="entry name" value="HTH_AraC"/>
</dbReference>
<protein>
    <submittedName>
        <fullName evidence="5">Transcriptional regulator, AraC family</fullName>
    </submittedName>
</protein>
<keyword evidence="3" id="KW-0804">Transcription</keyword>
<dbReference type="PANTHER" id="PTHR43280">
    <property type="entry name" value="ARAC-FAMILY TRANSCRIPTIONAL REGULATOR"/>
    <property type="match status" value="1"/>
</dbReference>
<dbReference type="InterPro" id="IPR009057">
    <property type="entry name" value="Homeodomain-like_sf"/>
</dbReference>
<accession>A0A212KF76</accession>
<evidence type="ECO:0000256" key="1">
    <source>
        <dbReference type="ARBA" id="ARBA00023015"/>
    </source>
</evidence>
<dbReference type="PROSITE" id="PS01124">
    <property type="entry name" value="HTH_ARAC_FAMILY_2"/>
    <property type="match status" value="1"/>
</dbReference>
<dbReference type="SMART" id="SM00342">
    <property type="entry name" value="HTH_ARAC"/>
    <property type="match status" value="1"/>
</dbReference>
<keyword evidence="2" id="KW-0238">DNA-binding</keyword>
<keyword evidence="1" id="KW-0805">Transcription regulation</keyword>
<reference evidence="5" key="1">
    <citation type="submission" date="2016-04" db="EMBL/GenBank/DDBJ databases">
        <authorList>
            <person name="Evans L.H."/>
            <person name="Alamgir A."/>
            <person name="Owens N."/>
            <person name="Weber N.D."/>
            <person name="Virtaneva K."/>
            <person name="Barbian K."/>
            <person name="Babar A."/>
            <person name="Rosenke K."/>
        </authorList>
    </citation>
    <scope>NUCLEOTIDE SEQUENCE</scope>
    <source>
        <strain evidence="5">86-2</strain>
    </source>
</reference>